<dbReference type="GO" id="GO:0005524">
    <property type="term" value="F:ATP binding"/>
    <property type="evidence" value="ECO:0007669"/>
    <property type="project" value="UniProtKB-UniRule"/>
</dbReference>
<dbReference type="Gene3D" id="1.10.510.10">
    <property type="entry name" value="Transferase(Phosphotransferase) domain 1"/>
    <property type="match status" value="1"/>
</dbReference>
<feature type="region of interest" description="Disordered" evidence="6">
    <location>
        <begin position="385"/>
        <end position="411"/>
    </location>
</feature>
<keyword evidence="2 5" id="KW-0547">Nucleotide-binding</keyword>
<keyword evidence="4 5" id="KW-0067">ATP-binding</keyword>
<dbReference type="Pfam" id="PF00069">
    <property type="entry name" value="Pkinase"/>
    <property type="match status" value="1"/>
</dbReference>
<dbReference type="RefSeq" id="WP_231511239.1">
    <property type="nucleotide sequence ID" value="NZ_ASRX01000013.1"/>
</dbReference>
<proteinExistence type="predicted"/>
<feature type="binding site" evidence="5">
    <location>
        <position position="42"/>
    </location>
    <ligand>
        <name>ATP</name>
        <dbReference type="ChEBI" id="CHEBI:30616"/>
    </ligand>
</feature>
<evidence type="ECO:0000259" key="7">
    <source>
        <dbReference type="PROSITE" id="PS50011"/>
    </source>
</evidence>
<sequence>MTPASGTIIADRFRLVRTLGEGGMGSVWLAQHLKLDVLCAVKLIQADSRGSEDVRRRFEREAKTAAQIRSPHVVQILDHGVWEDTPYIAMEFLEGEDLEQRIGRVHRLSPLETATVISQVARALSRAHAAGLVHRDLKPANIFLARDDDREIVKVLDFGIAKEVTPSVASTTKTGSLLGTPVYMSPEQAQGIRAVDHRSDLWSLAVVVYECLTGYLPFVSEAFGDLLLKIMTQPLPVPSQFAEVPAGFDAWWARAAERDPDKRFQSAKDLAETLLVALGLAPGATELLTGISGSFRLDVVSSPSFPPGVLPAPERISVPPLERRSFPTPEPLSDRSFDDAASSAKTLPAHESHMGLFSVPPSPSSGEGPASLPIVMPAGVSAPLGAASPDARPHYPTAGPVSTSLKPGSLRSAPTKTITRVAAVVLGMGVAATGAFLLLRGSSAPQPGADRDSAGATARPDDKGSPGEQPPAVTPASPGATPPAVPTEAAPLATATPSAALAVGAAGTAGAHRPSGTAASATAGVPPRPSGTAKTPAPTPTGSTAPTTPNTKKRDPKDFGI</sequence>
<dbReference type="InterPro" id="IPR017441">
    <property type="entry name" value="Protein_kinase_ATP_BS"/>
</dbReference>
<evidence type="ECO:0000256" key="5">
    <source>
        <dbReference type="PROSITE-ProRule" id="PRU10141"/>
    </source>
</evidence>
<feature type="compositionally biased region" description="Low complexity" evidence="6">
    <location>
        <begin position="486"/>
        <end position="511"/>
    </location>
</feature>
<dbReference type="AlphaFoldDB" id="A0A017TDE5"/>
<dbReference type="GO" id="GO:0004674">
    <property type="term" value="F:protein serine/threonine kinase activity"/>
    <property type="evidence" value="ECO:0007669"/>
    <property type="project" value="TreeGrafter"/>
</dbReference>
<name>A0A017TDE5_9BACT</name>
<organism evidence="8 9">
    <name type="scientific">Chondromyces apiculatus DSM 436</name>
    <dbReference type="NCBI Taxonomy" id="1192034"/>
    <lineage>
        <taxon>Bacteria</taxon>
        <taxon>Pseudomonadati</taxon>
        <taxon>Myxococcota</taxon>
        <taxon>Polyangia</taxon>
        <taxon>Polyangiales</taxon>
        <taxon>Polyangiaceae</taxon>
        <taxon>Chondromyces</taxon>
    </lineage>
</organism>
<dbReference type="STRING" id="1192034.CAP_1200"/>
<feature type="domain" description="Protein kinase" evidence="7">
    <location>
        <begin position="13"/>
        <end position="275"/>
    </location>
</feature>
<dbReference type="SMART" id="SM00220">
    <property type="entry name" value="S_TKc"/>
    <property type="match status" value="1"/>
</dbReference>
<dbReference type="InterPro" id="IPR000719">
    <property type="entry name" value="Prot_kinase_dom"/>
</dbReference>
<reference evidence="8 9" key="1">
    <citation type="submission" date="2013-05" db="EMBL/GenBank/DDBJ databases">
        <title>Genome assembly of Chondromyces apiculatus DSM 436.</title>
        <authorList>
            <person name="Sharma G."/>
            <person name="Khatri I."/>
            <person name="Kaur C."/>
            <person name="Mayilraj S."/>
            <person name="Subramanian S."/>
        </authorList>
    </citation>
    <scope>NUCLEOTIDE SEQUENCE [LARGE SCALE GENOMIC DNA]</scope>
    <source>
        <strain evidence="8 9">DSM 436</strain>
    </source>
</reference>
<evidence type="ECO:0000256" key="6">
    <source>
        <dbReference type="SAM" id="MobiDB-lite"/>
    </source>
</evidence>
<feature type="region of interest" description="Disordered" evidence="6">
    <location>
        <begin position="443"/>
        <end position="561"/>
    </location>
</feature>
<evidence type="ECO:0000256" key="2">
    <source>
        <dbReference type="ARBA" id="ARBA00022741"/>
    </source>
</evidence>
<feature type="compositionally biased region" description="Basic and acidic residues" evidence="6">
    <location>
        <begin position="552"/>
        <end position="561"/>
    </location>
</feature>
<evidence type="ECO:0000256" key="3">
    <source>
        <dbReference type="ARBA" id="ARBA00022777"/>
    </source>
</evidence>
<evidence type="ECO:0000256" key="4">
    <source>
        <dbReference type="ARBA" id="ARBA00022840"/>
    </source>
</evidence>
<dbReference type="PROSITE" id="PS50011">
    <property type="entry name" value="PROTEIN_KINASE_DOM"/>
    <property type="match status" value="1"/>
</dbReference>
<dbReference type="InterPro" id="IPR011009">
    <property type="entry name" value="Kinase-like_dom_sf"/>
</dbReference>
<dbReference type="PANTHER" id="PTHR43289">
    <property type="entry name" value="MITOGEN-ACTIVATED PROTEIN KINASE KINASE KINASE 20-RELATED"/>
    <property type="match status" value="1"/>
</dbReference>
<protein>
    <submittedName>
        <fullName evidence="8">Putative serine/threonine-protein kinase pknH</fullName>
    </submittedName>
</protein>
<evidence type="ECO:0000256" key="1">
    <source>
        <dbReference type="ARBA" id="ARBA00022679"/>
    </source>
</evidence>
<dbReference type="Proteomes" id="UP000019678">
    <property type="component" value="Unassembled WGS sequence"/>
</dbReference>
<keyword evidence="3 8" id="KW-0418">Kinase</keyword>
<dbReference type="SUPFAM" id="SSF56112">
    <property type="entry name" value="Protein kinase-like (PK-like)"/>
    <property type="match status" value="1"/>
</dbReference>
<evidence type="ECO:0000313" key="9">
    <source>
        <dbReference type="Proteomes" id="UP000019678"/>
    </source>
</evidence>
<feature type="compositionally biased region" description="Low complexity" evidence="6">
    <location>
        <begin position="530"/>
        <end position="550"/>
    </location>
</feature>
<keyword evidence="9" id="KW-1185">Reference proteome</keyword>
<dbReference type="PANTHER" id="PTHR43289:SF6">
    <property type="entry name" value="SERINE_THREONINE-PROTEIN KINASE NEKL-3"/>
    <property type="match status" value="1"/>
</dbReference>
<dbReference type="Gene3D" id="3.30.200.20">
    <property type="entry name" value="Phosphorylase Kinase, domain 1"/>
    <property type="match status" value="1"/>
</dbReference>
<dbReference type="InterPro" id="IPR008271">
    <property type="entry name" value="Ser/Thr_kinase_AS"/>
</dbReference>
<feature type="compositionally biased region" description="Basic and acidic residues" evidence="6">
    <location>
        <begin position="449"/>
        <end position="465"/>
    </location>
</feature>
<dbReference type="PROSITE" id="PS00108">
    <property type="entry name" value="PROTEIN_KINASE_ST"/>
    <property type="match status" value="1"/>
</dbReference>
<dbReference type="eggNOG" id="COG0515">
    <property type="taxonomic scope" value="Bacteria"/>
</dbReference>
<gene>
    <name evidence="8" type="ORF">CAP_1200</name>
</gene>
<dbReference type="CDD" id="cd14014">
    <property type="entry name" value="STKc_PknB_like"/>
    <property type="match status" value="1"/>
</dbReference>
<accession>A0A017TDE5</accession>
<keyword evidence="1" id="KW-0808">Transferase</keyword>
<feature type="region of interest" description="Disordered" evidence="6">
    <location>
        <begin position="311"/>
        <end position="345"/>
    </location>
</feature>
<dbReference type="PROSITE" id="PS00107">
    <property type="entry name" value="PROTEIN_KINASE_ATP"/>
    <property type="match status" value="1"/>
</dbReference>
<feature type="region of interest" description="Disordered" evidence="6">
    <location>
        <begin position="353"/>
        <end position="372"/>
    </location>
</feature>
<feature type="compositionally biased region" description="Polar residues" evidence="6">
    <location>
        <begin position="400"/>
        <end position="411"/>
    </location>
</feature>
<comment type="caution">
    <text evidence="8">The sequence shown here is derived from an EMBL/GenBank/DDBJ whole genome shotgun (WGS) entry which is preliminary data.</text>
</comment>
<evidence type="ECO:0000313" key="8">
    <source>
        <dbReference type="EMBL" id="EYF06942.1"/>
    </source>
</evidence>
<dbReference type="EMBL" id="ASRX01000013">
    <property type="protein sequence ID" value="EYF06942.1"/>
    <property type="molecule type" value="Genomic_DNA"/>
</dbReference>